<dbReference type="Gene3D" id="3.30.2350.10">
    <property type="entry name" value="Pseudouridine synthase"/>
    <property type="match status" value="1"/>
</dbReference>
<name>A0A9X7W2I9_9BACL</name>
<comment type="catalytic activity">
    <reaction evidence="1 6">
        <text>a uridine in RNA = a pseudouridine in RNA</text>
        <dbReference type="Rhea" id="RHEA:48348"/>
        <dbReference type="Rhea" id="RHEA-COMP:12068"/>
        <dbReference type="Rhea" id="RHEA-COMP:12069"/>
        <dbReference type="ChEBI" id="CHEBI:65314"/>
        <dbReference type="ChEBI" id="CHEBI:65315"/>
    </reaction>
</comment>
<evidence type="ECO:0000256" key="1">
    <source>
        <dbReference type="ARBA" id="ARBA00000073"/>
    </source>
</evidence>
<gene>
    <name evidence="8" type="ORF">JZ786_11965</name>
</gene>
<dbReference type="InterPro" id="IPR006224">
    <property type="entry name" value="PsdUridine_synth_RluA-like_CS"/>
</dbReference>
<dbReference type="SMART" id="SM00363">
    <property type="entry name" value="S4"/>
    <property type="match status" value="1"/>
</dbReference>
<sequence>MVSHTVGPMEAGKKVHRLVRQLLPGVPLSGIHKMLRVGRVRLNGKKAKPDTLVAKGDVIELRMSEDDYAEVSKPVRKYQGVPRELEVIYEDDTFIAVNKPVGLLTHGAGEEQRDTLANRVLAYLHDNHALEPSAFVPAPANRLDRNTSGIILFGKTGAMARELADGFKTHTIRKWYLAVVRGTVKADGKVTASLARDARRNITRVDEESGKSAFTVYHPIVSTQNTTILRLELISGRTHQIRVHMKHIGHPLLSDRKYQQTDRNFNHHRGNNHGGSGISGRTTVRSSTGILGAASASMSTSSISNPRRAVGSEANSEPTYLLHAAWIRLPSGQILHAPLPESFRSELTRLGYSAEVIQKVERTTPENDA</sequence>
<dbReference type="EMBL" id="CP071182">
    <property type="protein sequence ID" value="QSO49541.1"/>
    <property type="molecule type" value="Genomic_DNA"/>
</dbReference>
<feature type="domain" description="RNA-binding S4" evidence="7">
    <location>
        <begin position="13"/>
        <end position="80"/>
    </location>
</feature>
<dbReference type="PANTHER" id="PTHR21600:SF83">
    <property type="entry name" value="PSEUDOURIDYLATE SYNTHASE RPUSD4, MITOCHONDRIAL"/>
    <property type="match status" value="1"/>
</dbReference>
<dbReference type="CDD" id="cd02869">
    <property type="entry name" value="PseudoU_synth_RluA_like"/>
    <property type="match status" value="1"/>
</dbReference>
<dbReference type="SUPFAM" id="SSF55120">
    <property type="entry name" value="Pseudouridine synthase"/>
    <property type="match status" value="1"/>
</dbReference>
<evidence type="ECO:0000256" key="6">
    <source>
        <dbReference type="RuleBase" id="RU362028"/>
    </source>
</evidence>
<feature type="active site" evidence="4">
    <location>
        <position position="144"/>
    </location>
</feature>
<keyword evidence="9" id="KW-1185">Reference proteome</keyword>
<dbReference type="Proteomes" id="UP000663505">
    <property type="component" value="Chromosome"/>
</dbReference>
<dbReference type="Pfam" id="PF00849">
    <property type="entry name" value="PseudoU_synth_2"/>
    <property type="match status" value="1"/>
</dbReference>
<evidence type="ECO:0000256" key="3">
    <source>
        <dbReference type="ARBA" id="ARBA00023235"/>
    </source>
</evidence>
<dbReference type="InterPro" id="IPR006225">
    <property type="entry name" value="PsdUridine_synth_RluC/D"/>
</dbReference>
<dbReference type="PROSITE" id="PS01129">
    <property type="entry name" value="PSI_RLU"/>
    <property type="match status" value="1"/>
</dbReference>
<accession>A0A9X7W2I9</accession>
<dbReference type="NCBIfam" id="TIGR00005">
    <property type="entry name" value="rluA_subfam"/>
    <property type="match status" value="1"/>
</dbReference>
<evidence type="ECO:0000313" key="9">
    <source>
        <dbReference type="Proteomes" id="UP000663505"/>
    </source>
</evidence>
<dbReference type="AlphaFoldDB" id="A0A9X7W2I9"/>
<dbReference type="InterPro" id="IPR020103">
    <property type="entry name" value="PsdUridine_synth_cat_dom_sf"/>
</dbReference>
<evidence type="ECO:0000256" key="5">
    <source>
        <dbReference type="PROSITE-ProRule" id="PRU00182"/>
    </source>
</evidence>
<organism evidence="8 9">
    <name type="scientific">Alicyclobacillus mengziensis</name>
    <dbReference type="NCBI Taxonomy" id="2931921"/>
    <lineage>
        <taxon>Bacteria</taxon>
        <taxon>Bacillati</taxon>
        <taxon>Bacillota</taxon>
        <taxon>Bacilli</taxon>
        <taxon>Bacillales</taxon>
        <taxon>Alicyclobacillaceae</taxon>
        <taxon>Alicyclobacillus</taxon>
    </lineage>
</organism>
<dbReference type="Pfam" id="PF01479">
    <property type="entry name" value="S4"/>
    <property type="match status" value="1"/>
</dbReference>
<reference evidence="8 9" key="1">
    <citation type="submission" date="2021-02" db="EMBL/GenBank/DDBJ databases">
        <title>Alicyclobacillus curvatus sp. nov. and Alicyclobacillus mengziensis sp. nov., two acidophilic bacteria isolated from acid mine drainage.</title>
        <authorList>
            <person name="Huang Y."/>
        </authorList>
    </citation>
    <scope>NUCLEOTIDE SEQUENCE [LARGE SCALE GENOMIC DNA]</scope>
    <source>
        <strain evidence="8 9">S30H14</strain>
    </source>
</reference>
<keyword evidence="5" id="KW-0694">RNA-binding</keyword>
<dbReference type="SUPFAM" id="SSF55174">
    <property type="entry name" value="Alpha-L RNA-binding motif"/>
    <property type="match status" value="1"/>
</dbReference>
<dbReference type="Gene3D" id="3.10.290.10">
    <property type="entry name" value="RNA-binding S4 domain"/>
    <property type="match status" value="1"/>
</dbReference>
<comment type="function">
    <text evidence="6">Responsible for synthesis of pseudouridine from uracil.</text>
</comment>
<evidence type="ECO:0000256" key="2">
    <source>
        <dbReference type="ARBA" id="ARBA00010876"/>
    </source>
</evidence>
<dbReference type="InterPro" id="IPR002942">
    <property type="entry name" value="S4_RNA-bd"/>
</dbReference>
<evidence type="ECO:0000256" key="4">
    <source>
        <dbReference type="PIRSR" id="PIRSR606225-1"/>
    </source>
</evidence>
<keyword evidence="3 6" id="KW-0413">Isomerase</keyword>
<protein>
    <recommendedName>
        <fullName evidence="6">Pseudouridine synthase</fullName>
        <ecNumber evidence="6">5.4.99.-</ecNumber>
    </recommendedName>
</protein>
<dbReference type="InterPro" id="IPR006145">
    <property type="entry name" value="PsdUridine_synth_RsuA/RluA"/>
</dbReference>
<dbReference type="GO" id="GO:0003723">
    <property type="term" value="F:RNA binding"/>
    <property type="evidence" value="ECO:0007669"/>
    <property type="project" value="UniProtKB-KW"/>
</dbReference>
<dbReference type="InterPro" id="IPR050188">
    <property type="entry name" value="RluA_PseudoU_synthase"/>
</dbReference>
<dbReference type="RefSeq" id="WP_206658850.1">
    <property type="nucleotide sequence ID" value="NZ_CP071182.1"/>
</dbReference>
<dbReference type="KEGG" id="afx:JZ786_11965"/>
<dbReference type="EC" id="5.4.99.-" evidence="6"/>
<evidence type="ECO:0000259" key="7">
    <source>
        <dbReference type="SMART" id="SM00363"/>
    </source>
</evidence>
<dbReference type="PROSITE" id="PS50889">
    <property type="entry name" value="S4"/>
    <property type="match status" value="1"/>
</dbReference>
<proteinExistence type="inferred from homology"/>
<dbReference type="GO" id="GO:0000455">
    <property type="term" value="P:enzyme-directed rRNA pseudouridine synthesis"/>
    <property type="evidence" value="ECO:0007669"/>
    <property type="project" value="UniProtKB-ARBA"/>
</dbReference>
<dbReference type="PANTHER" id="PTHR21600">
    <property type="entry name" value="MITOCHONDRIAL RNA PSEUDOURIDINE SYNTHASE"/>
    <property type="match status" value="1"/>
</dbReference>
<dbReference type="InterPro" id="IPR036986">
    <property type="entry name" value="S4_RNA-bd_sf"/>
</dbReference>
<comment type="similarity">
    <text evidence="2 6">Belongs to the pseudouridine synthase RluA family.</text>
</comment>
<evidence type="ECO:0000313" key="8">
    <source>
        <dbReference type="EMBL" id="QSO49541.1"/>
    </source>
</evidence>
<dbReference type="CDD" id="cd00165">
    <property type="entry name" value="S4"/>
    <property type="match status" value="1"/>
</dbReference>
<dbReference type="GO" id="GO:0120159">
    <property type="term" value="F:rRNA pseudouridine synthase activity"/>
    <property type="evidence" value="ECO:0007669"/>
    <property type="project" value="UniProtKB-ARBA"/>
</dbReference>